<dbReference type="Proteomes" id="UP000578569">
    <property type="component" value="Unassembled WGS sequence"/>
</dbReference>
<evidence type="ECO:0000313" key="1">
    <source>
        <dbReference type="EMBL" id="MBB3764332.1"/>
    </source>
</evidence>
<dbReference type="AlphaFoldDB" id="A0A839Z401"/>
<sequence>MHDLTQRRNLNGFGSLCPRMEQESALVAGKGSENAESVIRIEAEPSDACIAAALHRAFAEPEVDDREDPFAHLLEKLNACSG</sequence>
<evidence type="ECO:0000313" key="2">
    <source>
        <dbReference type="Proteomes" id="UP000578569"/>
    </source>
</evidence>
<comment type="caution">
    <text evidence="1">The sequence shown here is derived from an EMBL/GenBank/DDBJ whole genome shotgun (WGS) entry which is preliminary data.</text>
</comment>
<accession>A0A839Z401</accession>
<name>A0A839Z401_9SPHN</name>
<gene>
    <name evidence="1" type="ORF">FHS50_001355</name>
</gene>
<protein>
    <submittedName>
        <fullName evidence="1">Uncharacterized protein</fullName>
    </submittedName>
</protein>
<keyword evidence="2" id="KW-1185">Reference proteome</keyword>
<dbReference type="RefSeq" id="WP_183933599.1">
    <property type="nucleotide sequence ID" value="NZ_JACICF010000001.1"/>
</dbReference>
<dbReference type="EMBL" id="JACICF010000001">
    <property type="protein sequence ID" value="MBB3764332.1"/>
    <property type="molecule type" value="Genomic_DNA"/>
</dbReference>
<reference evidence="1 2" key="1">
    <citation type="submission" date="2020-08" db="EMBL/GenBank/DDBJ databases">
        <title>Genomic Encyclopedia of Type Strains, Phase IV (KMG-IV): sequencing the most valuable type-strain genomes for metagenomic binning, comparative biology and taxonomic classification.</title>
        <authorList>
            <person name="Goeker M."/>
        </authorList>
    </citation>
    <scope>NUCLEOTIDE SEQUENCE [LARGE SCALE GENOMIC DNA]</scope>
    <source>
        <strain evidence="1 2">DSM 24194</strain>
    </source>
</reference>
<organism evidence="1 2">
    <name type="scientific">Sphingomicrobium lutaoense</name>
    <dbReference type="NCBI Taxonomy" id="515949"/>
    <lineage>
        <taxon>Bacteria</taxon>
        <taxon>Pseudomonadati</taxon>
        <taxon>Pseudomonadota</taxon>
        <taxon>Alphaproteobacteria</taxon>
        <taxon>Sphingomonadales</taxon>
        <taxon>Sphingomonadaceae</taxon>
        <taxon>Sphingomicrobium</taxon>
    </lineage>
</organism>
<proteinExistence type="predicted"/>